<gene>
    <name evidence="1" type="ORF">BRCON_0232</name>
</gene>
<dbReference type="EMBL" id="CP030759">
    <property type="protein sequence ID" value="AXA35009.1"/>
    <property type="molecule type" value="Genomic_DNA"/>
</dbReference>
<dbReference type="AlphaFoldDB" id="A0A2Z4Y212"/>
<sequence length="54" mass="5896">MTSIISTAAGLASTRSLFADLQVILQERSYCTRIPALANKILASSEFRGTYPNF</sequence>
<evidence type="ECO:0000313" key="2">
    <source>
        <dbReference type="Proteomes" id="UP000262583"/>
    </source>
</evidence>
<dbReference type="Proteomes" id="UP000262583">
    <property type="component" value="Chromosome"/>
</dbReference>
<organism evidence="1 2">
    <name type="scientific">Sumerlaea chitinivorans</name>
    <dbReference type="NCBI Taxonomy" id="2250252"/>
    <lineage>
        <taxon>Bacteria</taxon>
        <taxon>Candidatus Sumerlaeota</taxon>
        <taxon>Candidatus Sumerlaeia</taxon>
        <taxon>Candidatus Sumerlaeales</taxon>
        <taxon>Candidatus Sumerlaeaceae</taxon>
        <taxon>Candidatus Sumerlaea</taxon>
    </lineage>
</organism>
<name>A0A2Z4Y212_SUMC1</name>
<dbReference type="KEGG" id="schv:BRCON_0232"/>
<evidence type="ECO:0000313" key="1">
    <source>
        <dbReference type="EMBL" id="AXA35009.1"/>
    </source>
</evidence>
<protein>
    <submittedName>
        <fullName evidence="1">Uncharacterized protein</fullName>
    </submittedName>
</protein>
<proteinExistence type="predicted"/>
<accession>A0A2Z4Y212</accession>
<reference evidence="1 2" key="1">
    <citation type="submission" date="2018-05" db="EMBL/GenBank/DDBJ databases">
        <title>A metagenomic window into the 2 km-deep terrestrial subsurface aquifer revealed taxonomically and functionally diverse microbial community comprising novel uncultured bacterial lineages.</title>
        <authorList>
            <person name="Kadnikov V.V."/>
            <person name="Mardanov A.V."/>
            <person name="Beletsky A.V."/>
            <person name="Banks D."/>
            <person name="Pimenov N.V."/>
            <person name="Frank Y.A."/>
            <person name="Karnachuk O.V."/>
            <person name="Ravin N.V."/>
        </authorList>
    </citation>
    <scope>NUCLEOTIDE SEQUENCE [LARGE SCALE GENOMIC DNA]</scope>
    <source>
        <strain evidence="1">BY</strain>
    </source>
</reference>